<gene>
    <name evidence="4" type="ORF">UFOVP269_26</name>
    <name evidence="3" type="ORF">UFOVP98_44</name>
</gene>
<dbReference type="Pfam" id="PF05838">
    <property type="entry name" value="Glyco_hydro_108"/>
    <property type="match status" value="1"/>
</dbReference>
<sequence length="183" mass="20410">MADFDSCVAYVLKHEGGLSEDAADPGGITSMGISLRFLRDVNTDTLKRVGIFGDVTAQTIRDLTLDQAQKLYFFEFWSTCPVEKIQNGIIAKYCFDMMVNHGQVQAIKLIQRACCAAQKVKDYVKDDGIMGSKTLQAINQASFMLIPALIATRAAFMRQLVASNSKLECFIDGWLNRVFDVQY</sequence>
<feature type="domain" description="TtsA-like Glycoside hydrolase family 108" evidence="1">
    <location>
        <begin position="9"/>
        <end position="102"/>
    </location>
</feature>
<protein>
    <submittedName>
        <fullName evidence="4">ZliS Lysozyme family protein</fullName>
    </submittedName>
</protein>
<dbReference type="Gene3D" id="1.20.141.10">
    <property type="entry name" value="Chitosanase, subunit A, domain 1"/>
    <property type="match status" value="1"/>
</dbReference>
<dbReference type="EMBL" id="LR796283">
    <property type="protein sequence ID" value="CAB4134238.1"/>
    <property type="molecule type" value="Genomic_DNA"/>
</dbReference>
<accession>A0A6J5LI14</accession>
<dbReference type="SUPFAM" id="SSF53955">
    <property type="entry name" value="Lysozyme-like"/>
    <property type="match status" value="1"/>
</dbReference>
<dbReference type="Pfam" id="PF09374">
    <property type="entry name" value="PG_binding_3"/>
    <property type="match status" value="1"/>
</dbReference>
<name>A0A6J5LI14_9CAUD</name>
<dbReference type="EMBL" id="LR796217">
    <property type="protein sequence ID" value="CAB4127807.1"/>
    <property type="molecule type" value="Genomic_DNA"/>
</dbReference>
<dbReference type="InterPro" id="IPR008565">
    <property type="entry name" value="TtsA-like_GH18_dom"/>
</dbReference>
<evidence type="ECO:0000259" key="2">
    <source>
        <dbReference type="Pfam" id="PF09374"/>
    </source>
</evidence>
<evidence type="ECO:0000259" key="1">
    <source>
        <dbReference type="Pfam" id="PF05838"/>
    </source>
</evidence>
<feature type="domain" description="Peptidoglycan binding" evidence="2">
    <location>
        <begin position="106"/>
        <end position="177"/>
    </location>
</feature>
<proteinExistence type="predicted"/>
<evidence type="ECO:0000313" key="3">
    <source>
        <dbReference type="EMBL" id="CAB4127807.1"/>
    </source>
</evidence>
<reference evidence="4" key="1">
    <citation type="submission" date="2020-04" db="EMBL/GenBank/DDBJ databases">
        <authorList>
            <person name="Chiriac C."/>
            <person name="Salcher M."/>
            <person name="Ghai R."/>
            <person name="Kavagutti S V."/>
        </authorList>
    </citation>
    <scope>NUCLEOTIDE SEQUENCE</scope>
</reference>
<evidence type="ECO:0000313" key="4">
    <source>
        <dbReference type="EMBL" id="CAB4134238.1"/>
    </source>
</evidence>
<organism evidence="4">
    <name type="scientific">uncultured Caudovirales phage</name>
    <dbReference type="NCBI Taxonomy" id="2100421"/>
    <lineage>
        <taxon>Viruses</taxon>
        <taxon>Duplodnaviria</taxon>
        <taxon>Heunggongvirae</taxon>
        <taxon>Uroviricota</taxon>
        <taxon>Caudoviricetes</taxon>
        <taxon>Peduoviridae</taxon>
        <taxon>Maltschvirus</taxon>
        <taxon>Maltschvirus maltsch</taxon>
    </lineage>
</organism>
<dbReference type="InterPro" id="IPR018537">
    <property type="entry name" value="Peptidoglycan-bd_3"/>
</dbReference>
<dbReference type="InterPro" id="IPR023346">
    <property type="entry name" value="Lysozyme-like_dom_sf"/>
</dbReference>